<dbReference type="EMBL" id="CP007536">
    <property type="protein sequence ID" value="AIC17254.1"/>
    <property type="molecule type" value="Genomic_DNA"/>
</dbReference>
<evidence type="ECO:0000313" key="2">
    <source>
        <dbReference type="Proteomes" id="UP000027093"/>
    </source>
</evidence>
<organism evidence="1 2">
    <name type="scientific">Nitrososphaera viennensis EN76</name>
    <dbReference type="NCBI Taxonomy" id="926571"/>
    <lineage>
        <taxon>Archaea</taxon>
        <taxon>Nitrososphaerota</taxon>
        <taxon>Nitrososphaeria</taxon>
        <taxon>Nitrososphaerales</taxon>
        <taxon>Nitrososphaeraceae</taxon>
        <taxon>Nitrososphaera</taxon>
    </lineage>
</organism>
<evidence type="ECO:0000313" key="1">
    <source>
        <dbReference type="EMBL" id="AIC17254.1"/>
    </source>
</evidence>
<dbReference type="KEGG" id="nvn:NVIE_029750"/>
<proteinExistence type="predicted"/>
<dbReference type="Proteomes" id="UP000027093">
    <property type="component" value="Chromosome"/>
</dbReference>
<dbReference type="HOGENOM" id="CLU_1773075_0_0_2"/>
<sequence>MNLKEANELFRRAIIKAYFEPQLLKMDYRKSTVKHPAIGDDGLTVDSILHLYFDVVTGNDYPDGDEWFSVEYIFPHSVKLHDSLKGPDYFTTLSVSEGKHFWRHRELVRFKYGKSKKLEESLEFLDKKYKELSKGLHDSGVVNQLD</sequence>
<protein>
    <submittedName>
        <fullName evidence="1">Uncharacterized protein</fullName>
    </submittedName>
</protein>
<keyword evidence="2" id="KW-1185">Reference proteome</keyword>
<dbReference type="OrthoDB" id="5739at2157"/>
<accession>A0A060HL58</accession>
<dbReference type="RefSeq" id="WP_075055849.1">
    <property type="nucleotide sequence ID" value="NZ_CP007536.1"/>
</dbReference>
<name>A0A060HL58_9ARCH</name>
<dbReference type="GeneID" id="74948211"/>
<gene>
    <name evidence="1" type="ORF">NVIE_029750</name>
</gene>
<reference evidence="1 2" key="1">
    <citation type="journal article" date="2014" name="Int. J. Syst. Evol. Microbiol.">
        <title>Nitrososphaera viennensis gen. nov., sp. nov., an aerobic and mesophilic, ammonia-oxidizing archaeon from soil and a member of the archaeal phylum Thaumarchaeota.</title>
        <authorList>
            <person name="Stieglmeier M."/>
            <person name="Klingl A."/>
            <person name="Alves R.J."/>
            <person name="Rittmann S.K."/>
            <person name="Melcher M."/>
            <person name="Leisch N."/>
            <person name="Schleper C."/>
        </authorList>
    </citation>
    <scope>NUCLEOTIDE SEQUENCE [LARGE SCALE GENOMIC DNA]</scope>
    <source>
        <strain evidence="1">EN76</strain>
    </source>
</reference>
<dbReference type="AlphaFoldDB" id="A0A060HL58"/>